<evidence type="ECO:0000313" key="2">
    <source>
        <dbReference type="Proteomes" id="UP001164250"/>
    </source>
</evidence>
<reference evidence="2" key="1">
    <citation type="journal article" date="2023" name="G3 (Bethesda)">
        <title>Genome assembly and association tests identify interacting loci associated with vigor, precocity, and sex in interspecific pistachio rootstocks.</title>
        <authorList>
            <person name="Palmer W."/>
            <person name="Jacygrad E."/>
            <person name="Sagayaradj S."/>
            <person name="Cavanaugh K."/>
            <person name="Han R."/>
            <person name="Bertier L."/>
            <person name="Beede B."/>
            <person name="Kafkas S."/>
            <person name="Golino D."/>
            <person name="Preece J."/>
            <person name="Michelmore R."/>
        </authorList>
    </citation>
    <scope>NUCLEOTIDE SEQUENCE [LARGE SCALE GENOMIC DNA]</scope>
</reference>
<evidence type="ECO:0000313" key="1">
    <source>
        <dbReference type="EMBL" id="KAJ0081507.1"/>
    </source>
</evidence>
<dbReference type="EMBL" id="CM047908">
    <property type="protein sequence ID" value="KAJ0081507.1"/>
    <property type="molecule type" value="Genomic_DNA"/>
</dbReference>
<comment type="caution">
    <text evidence="1">The sequence shown here is derived from an EMBL/GenBank/DDBJ whole genome shotgun (WGS) entry which is preliminary data.</text>
</comment>
<proteinExistence type="predicted"/>
<sequence length="128" mass="15183">MSATQYYNVLAKLWQGLDLFYEVDWSCSQDNKKYTKMLENERVSEFLAGLNKELDEFGYIARIRILNTCSMGWETHTNPNGDKKLLRRGEKIWCEYCHRPKHTKAAYWKLHGRHQIGRQINLVARDSI</sequence>
<organism evidence="1 2">
    <name type="scientific">Pistacia atlantica</name>
    <dbReference type="NCBI Taxonomy" id="434234"/>
    <lineage>
        <taxon>Eukaryota</taxon>
        <taxon>Viridiplantae</taxon>
        <taxon>Streptophyta</taxon>
        <taxon>Embryophyta</taxon>
        <taxon>Tracheophyta</taxon>
        <taxon>Spermatophyta</taxon>
        <taxon>Magnoliopsida</taxon>
        <taxon>eudicotyledons</taxon>
        <taxon>Gunneridae</taxon>
        <taxon>Pentapetalae</taxon>
        <taxon>rosids</taxon>
        <taxon>malvids</taxon>
        <taxon>Sapindales</taxon>
        <taxon>Anacardiaceae</taxon>
        <taxon>Pistacia</taxon>
    </lineage>
</organism>
<protein>
    <submittedName>
        <fullName evidence="1">Uncharacterized protein</fullName>
    </submittedName>
</protein>
<gene>
    <name evidence="1" type="ORF">Patl1_11101</name>
</gene>
<dbReference type="Proteomes" id="UP001164250">
    <property type="component" value="Chromosome 12"/>
</dbReference>
<keyword evidence="2" id="KW-1185">Reference proteome</keyword>
<name>A0ACC1A3W4_9ROSI</name>
<accession>A0ACC1A3W4</accession>